<dbReference type="EMBL" id="JARIHO010000028">
    <property type="protein sequence ID" value="KAJ7339147.1"/>
    <property type="molecule type" value="Genomic_DNA"/>
</dbReference>
<evidence type="ECO:0000313" key="2">
    <source>
        <dbReference type="Proteomes" id="UP001218218"/>
    </source>
</evidence>
<organism evidence="1 2">
    <name type="scientific">Mycena albidolilacea</name>
    <dbReference type="NCBI Taxonomy" id="1033008"/>
    <lineage>
        <taxon>Eukaryota</taxon>
        <taxon>Fungi</taxon>
        <taxon>Dikarya</taxon>
        <taxon>Basidiomycota</taxon>
        <taxon>Agaricomycotina</taxon>
        <taxon>Agaricomycetes</taxon>
        <taxon>Agaricomycetidae</taxon>
        <taxon>Agaricales</taxon>
        <taxon>Marasmiineae</taxon>
        <taxon>Mycenaceae</taxon>
        <taxon>Mycena</taxon>
    </lineage>
</organism>
<name>A0AAD6ZTM9_9AGAR</name>
<dbReference type="AlphaFoldDB" id="A0AAD6ZTM9"/>
<comment type="caution">
    <text evidence="1">The sequence shown here is derived from an EMBL/GenBank/DDBJ whole genome shotgun (WGS) entry which is preliminary data.</text>
</comment>
<gene>
    <name evidence="1" type="ORF">DFH08DRAFT_812542</name>
</gene>
<protein>
    <submittedName>
        <fullName evidence="1">Uncharacterized protein</fullName>
    </submittedName>
</protein>
<evidence type="ECO:0000313" key="1">
    <source>
        <dbReference type="EMBL" id="KAJ7339147.1"/>
    </source>
</evidence>
<keyword evidence="2" id="KW-1185">Reference proteome</keyword>
<dbReference type="Proteomes" id="UP001218218">
    <property type="component" value="Unassembled WGS sequence"/>
</dbReference>
<reference evidence="1" key="1">
    <citation type="submission" date="2023-03" db="EMBL/GenBank/DDBJ databases">
        <title>Massive genome expansion in bonnet fungi (Mycena s.s.) driven by repeated elements and novel gene families across ecological guilds.</title>
        <authorList>
            <consortium name="Lawrence Berkeley National Laboratory"/>
            <person name="Harder C.B."/>
            <person name="Miyauchi S."/>
            <person name="Viragh M."/>
            <person name="Kuo A."/>
            <person name="Thoen E."/>
            <person name="Andreopoulos B."/>
            <person name="Lu D."/>
            <person name="Skrede I."/>
            <person name="Drula E."/>
            <person name="Henrissat B."/>
            <person name="Morin E."/>
            <person name="Kohler A."/>
            <person name="Barry K."/>
            <person name="LaButti K."/>
            <person name="Morin E."/>
            <person name="Salamov A."/>
            <person name="Lipzen A."/>
            <person name="Mereny Z."/>
            <person name="Hegedus B."/>
            <person name="Baldrian P."/>
            <person name="Stursova M."/>
            <person name="Weitz H."/>
            <person name="Taylor A."/>
            <person name="Grigoriev I.V."/>
            <person name="Nagy L.G."/>
            <person name="Martin F."/>
            <person name="Kauserud H."/>
        </authorList>
    </citation>
    <scope>NUCLEOTIDE SEQUENCE</scope>
    <source>
        <strain evidence="1">CBHHK002</strain>
    </source>
</reference>
<proteinExistence type="predicted"/>
<sequence>MTFQTPIFSTAIVTDNAMAAANGSLLFTLEASTLAFDALLDTLHHSLAQRAAREAAFYASASGCDFDQSRRHFLGPIHFTSDGWALESSDTFQEDYSDLPDLIEFDNHLKCSRNEGRWMVNSPKVRRHLIKLKSACGQVGDTFWGAAVASKGGTRWLYIDNQPVTALPTHNKDLHFVHHCGSPLAYFPPSYLTSPIYCLQFHQISLDSQPGSNKPTAGRLVSELSRMVEDLFSPDNYELGILLCRLGVAIKFQIFGGKKRTELEAGIS</sequence>
<accession>A0AAD6ZTM9</accession>